<evidence type="ECO:0000256" key="1">
    <source>
        <dbReference type="ARBA" id="ARBA00022723"/>
    </source>
</evidence>
<dbReference type="PROSITE" id="PS50081">
    <property type="entry name" value="ZF_DAG_PE_2"/>
    <property type="match status" value="1"/>
</dbReference>
<dbReference type="CDD" id="cd20803">
    <property type="entry name" value="C1_DGKtheta_typeV_rpt1"/>
    <property type="match status" value="1"/>
</dbReference>
<dbReference type="InterPro" id="IPR002219">
    <property type="entry name" value="PKC_DAG/PE"/>
</dbReference>
<dbReference type="GO" id="GO:0005829">
    <property type="term" value="C:cytosol"/>
    <property type="evidence" value="ECO:0007669"/>
    <property type="project" value="TreeGrafter"/>
</dbReference>
<dbReference type="GO" id="GO:0004674">
    <property type="term" value="F:protein serine/threonine kinase activity"/>
    <property type="evidence" value="ECO:0007669"/>
    <property type="project" value="UniProtKB-KW"/>
</dbReference>
<dbReference type="Pfam" id="PF00130">
    <property type="entry name" value="C1_1"/>
    <property type="match status" value="1"/>
</dbReference>
<evidence type="ECO:0000313" key="5">
    <source>
        <dbReference type="EMBL" id="KAK7091212.1"/>
    </source>
</evidence>
<accession>A0AAN9AQK7</accession>
<name>A0AAN9AQK7_9CAEN</name>
<dbReference type="PROSITE" id="PS00479">
    <property type="entry name" value="ZF_DAG_PE_1"/>
    <property type="match status" value="1"/>
</dbReference>
<evidence type="ECO:0000256" key="3">
    <source>
        <dbReference type="SAM" id="MobiDB-lite"/>
    </source>
</evidence>
<keyword evidence="6" id="KW-1185">Reference proteome</keyword>
<reference evidence="5 6" key="1">
    <citation type="submission" date="2024-02" db="EMBL/GenBank/DDBJ databases">
        <title>Chromosome-scale genome assembly of the rough periwinkle Littorina saxatilis.</title>
        <authorList>
            <person name="De Jode A."/>
            <person name="Faria R."/>
            <person name="Formenti G."/>
            <person name="Sims Y."/>
            <person name="Smith T.P."/>
            <person name="Tracey A."/>
            <person name="Wood J.M.D."/>
            <person name="Zagrodzka Z.B."/>
            <person name="Johannesson K."/>
            <person name="Butlin R.K."/>
            <person name="Leder E.H."/>
        </authorList>
    </citation>
    <scope>NUCLEOTIDE SEQUENCE [LARGE SCALE GENOMIC DNA]</scope>
    <source>
        <strain evidence="5">Snail1</strain>
        <tissue evidence="5">Muscle</tissue>
    </source>
</reference>
<dbReference type="Gene3D" id="3.30.60.20">
    <property type="match status" value="1"/>
</dbReference>
<dbReference type="PRINTS" id="PR00008">
    <property type="entry name" value="DAGPEDOMAIN"/>
</dbReference>
<feature type="region of interest" description="Disordered" evidence="3">
    <location>
        <begin position="1"/>
        <end position="21"/>
    </location>
</feature>
<dbReference type="GO" id="GO:0008270">
    <property type="term" value="F:zinc ion binding"/>
    <property type="evidence" value="ECO:0007669"/>
    <property type="project" value="UniProtKB-KW"/>
</dbReference>
<protein>
    <recommendedName>
        <fullName evidence="4">Phorbol-ester/DAG-type domain-containing protein</fullName>
    </recommendedName>
</protein>
<evidence type="ECO:0000259" key="4">
    <source>
        <dbReference type="PROSITE" id="PS50081"/>
    </source>
</evidence>
<dbReference type="SMART" id="SM00109">
    <property type="entry name" value="C1"/>
    <property type="match status" value="1"/>
</dbReference>
<keyword evidence="1" id="KW-0479">Metal-binding</keyword>
<sequence>MAEETEQCDSRSASPVPPDHGHGHFFVKKTFHKPTYCHHCTDILWGLIGVGYVCEVCNFVVHDRCMKTVVSPCSSIATSLIKVRL</sequence>
<dbReference type="PANTHER" id="PTHR22968:SF14">
    <property type="entry name" value="PROTEIN KINASE C"/>
    <property type="match status" value="1"/>
</dbReference>
<dbReference type="GO" id="GO:0007200">
    <property type="term" value="P:phospholipase C-activating G protein-coupled receptor signaling pathway"/>
    <property type="evidence" value="ECO:0007669"/>
    <property type="project" value="TreeGrafter"/>
</dbReference>
<proteinExistence type="predicted"/>
<dbReference type="InterPro" id="IPR046349">
    <property type="entry name" value="C1-like_sf"/>
</dbReference>
<dbReference type="Proteomes" id="UP001374579">
    <property type="component" value="Unassembled WGS sequence"/>
</dbReference>
<dbReference type="PANTHER" id="PTHR22968">
    <property type="entry name" value="PROTEIN KINASE C, MU"/>
    <property type="match status" value="1"/>
</dbReference>
<gene>
    <name evidence="5" type="ORF">V1264_008930</name>
</gene>
<feature type="domain" description="Phorbol-ester/DAG-type" evidence="4">
    <location>
        <begin position="23"/>
        <end position="73"/>
    </location>
</feature>
<evidence type="ECO:0000256" key="2">
    <source>
        <dbReference type="ARBA" id="ARBA00022833"/>
    </source>
</evidence>
<comment type="caution">
    <text evidence="5">The sequence shown here is derived from an EMBL/GenBank/DDBJ whole genome shotgun (WGS) entry which is preliminary data.</text>
</comment>
<dbReference type="GO" id="GO:0016020">
    <property type="term" value="C:membrane"/>
    <property type="evidence" value="ECO:0007669"/>
    <property type="project" value="UniProtKB-SubCell"/>
</dbReference>
<dbReference type="SUPFAM" id="SSF57889">
    <property type="entry name" value="Cysteine-rich domain"/>
    <property type="match status" value="1"/>
</dbReference>
<dbReference type="AlphaFoldDB" id="A0AAN9AQK7"/>
<dbReference type="InterPro" id="IPR020454">
    <property type="entry name" value="DAG/PE-bd"/>
</dbReference>
<dbReference type="FunFam" id="3.30.60.20:FF:000058">
    <property type="entry name" value="Diacylglycerol kinase"/>
    <property type="match status" value="1"/>
</dbReference>
<organism evidence="5 6">
    <name type="scientific">Littorina saxatilis</name>
    <dbReference type="NCBI Taxonomy" id="31220"/>
    <lineage>
        <taxon>Eukaryota</taxon>
        <taxon>Metazoa</taxon>
        <taxon>Spiralia</taxon>
        <taxon>Lophotrochozoa</taxon>
        <taxon>Mollusca</taxon>
        <taxon>Gastropoda</taxon>
        <taxon>Caenogastropoda</taxon>
        <taxon>Littorinimorpha</taxon>
        <taxon>Littorinoidea</taxon>
        <taxon>Littorinidae</taxon>
        <taxon>Littorina</taxon>
    </lineage>
</organism>
<dbReference type="EMBL" id="JBAMIC010000022">
    <property type="protein sequence ID" value="KAK7091212.1"/>
    <property type="molecule type" value="Genomic_DNA"/>
</dbReference>
<evidence type="ECO:0000313" key="6">
    <source>
        <dbReference type="Proteomes" id="UP001374579"/>
    </source>
</evidence>
<dbReference type="GO" id="GO:0035556">
    <property type="term" value="P:intracellular signal transduction"/>
    <property type="evidence" value="ECO:0007669"/>
    <property type="project" value="TreeGrafter"/>
</dbReference>
<keyword evidence="2" id="KW-0862">Zinc</keyword>